<feature type="transmembrane region" description="Helical" evidence="1">
    <location>
        <begin position="93"/>
        <end position="113"/>
    </location>
</feature>
<evidence type="ECO:0000313" key="3">
    <source>
        <dbReference type="EMBL" id="SHJ61975.1"/>
    </source>
</evidence>
<reference evidence="4" key="1">
    <citation type="submission" date="2016-11" db="EMBL/GenBank/DDBJ databases">
        <authorList>
            <person name="Varghese N."/>
            <person name="Submissions S."/>
        </authorList>
    </citation>
    <scope>NUCLEOTIDE SEQUENCE [LARGE SCALE GENOMIC DNA]</scope>
    <source>
        <strain evidence="4">DSM 14826</strain>
    </source>
</reference>
<dbReference type="Pfam" id="PF07670">
    <property type="entry name" value="Gate"/>
    <property type="match status" value="1"/>
</dbReference>
<proteinExistence type="predicted"/>
<keyword evidence="1" id="KW-1133">Transmembrane helix</keyword>
<evidence type="ECO:0000313" key="4">
    <source>
        <dbReference type="Proteomes" id="UP000243547"/>
    </source>
</evidence>
<feature type="transmembrane region" description="Helical" evidence="1">
    <location>
        <begin position="59"/>
        <end position="81"/>
    </location>
</feature>
<keyword evidence="4" id="KW-1185">Reference proteome</keyword>
<gene>
    <name evidence="3" type="ORF">SAMN02745227_00238</name>
</gene>
<dbReference type="Proteomes" id="UP000243547">
    <property type="component" value="Unassembled WGS sequence"/>
</dbReference>
<feature type="transmembrane region" description="Helical" evidence="1">
    <location>
        <begin position="119"/>
        <end position="138"/>
    </location>
</feature>
<keyword evidence="1" id="KW-0812">Transmembrane</keyword>
<evidence type="ECO:0000259" key="2">
    <source>
        <dbReference type="Pfam" id="PF07670"/>
    </source>
</evidence>
<sequence length="147" mass="16041">MIEDLFTSFLSSLSSLFQLALIIFPLLIIIEFLKEYGVIDKIGKFFSPLMKLLKLPQDAILPVSVGFLIGLTYGAGVIITVGKEKGFSTIDLTKILILVGISHALIEETVIFAGVGANAIIVLTVRVLSAIIATIFYTKFISVSYQR</sequence>
<feature type="transmembrane region" description="Helical" evidence="1">
    <location>
        <begin position="12"/>
        <end position="33"/>
    </location>
</feature>
<dbReference type="AlphaFoldDB" id="A0A1M6KSL1"/>
<evidence type="ECO:0000256" key="1">
    <source>
        <dbReference type="SAM" id="Phobius"/>
    </source>
</evidence>
<protein>
    <submittedName>
        <fullName evidence="3">Nucleoside recognition</fullName>
    </submittedName>
</protein>
<dbReference type="InterPro" id="IPR011642">
    <property type="entry name" value="Gate_dom"/>
</dbReference>
<accession>A0A1M6KSL1</accession>
<keyword evidence="1" id="KW-0472">Membrane</keyword>
<organism evidence="3 4">
    <name type="scientific">Anaerobranca californiensis DSM 14826</name>
    <dbReference type="NCBI Taxonomy" id="1120989"/>
    <lineage>
        <taxon>Bacteria</taxon>
        <taxon>Bacillati</taxon>
        <taxon>Bacillota</taxon>
        <taxon>Clostridia</taxon>
        <taxon>Eubacteriales</taxon>
        <taxon>Proteinivoracaceae</taxon>
        <taxon>Anaerobranca</taxon>
    </lineage>
</organism>
<dbReference type="EMBL" id="FRAI01000005">
    <property type="protein sequence ID" value="SHJ61975.1"/>
    <property type="molecule type" value="Genomic_DNA"/>
</dbReference>
<dbReference type="STRING" id="1120989.SAMN02745227_00238"/>
<dbReference type="RefSeq" id="WP_072905534.1">
    <property type="nucleotide sequence ID" value="NZ_FRAI01000005.1"/>
</dbReference>
<feature type="domain" description="Nucleoside transporter/FeoB GTPase Gate" evidence="2">
    <location>
        <begin position="16"/>
        <end position="138"/>
    </location>
</feature>
<dbReference type="OrthoDB" id="9779080at2"/>
<name>A0A1M6KSL1_9FIRM</name>